<dbReference type="Pfam" id="PF00550">
    <property type="entry name" value="PP-binding"/>
    <property type="match status" value="1"/>
</dbReference>
<dbReference type="EMBL" id="JAADJZ010000001">
    <property type="protein sequence ID" value="KAF2878223.1"/>
    <property type="molecule type" value="Genomic_DNA"/>
</dbReference>
<dbReference type="Gene3D" id="1.10.1200.10">
    <property type="entry name" value="ACP-like"/>
    <property type="match status" value="1"/>
</dbReference>
<sequence length="367" mass="40561">MATIIDKIFDILAEEIGVERDELVGDCEFADLGVDNLLAKSIISRIEKLVEFTLVATIFDNYPTAADLQSHLYQTLKLPGLGSPNSVPPHPVSARPGPLSFVLQGKPQACLKTLFLLPDGSGSGMAYARLPQIDPEICLIALNSPYLRAPTTTNFTVDGIAALWATEIQSRQPHGPYFLGGWSAGGYYSFEVTKYLQRKGEKVEKLVLIDSPCRLVYEALPIEVVHFLSARNLMGNWGSKSPPAWMVDHFDISIRAIENYMPTPLQGVHMPDVCIIWAEEGVLKRGDGRSTGLDMNVKITQMLVERPQNKGALGWDRLFSGATVKVARMPGNHFTIVYPPNCVSLSALLRDSMHDRNGEIRGLWERV</sequence>
<dbReference type="SUPFAM" id="SSF53474">
    <property type="entry name" value="alpha/beta-Hydrolases"/>
    <property type="match status" value="1"/>
</dbReference>
<dbReference type="OrthoDB" id="329835at2759"/>
<organism evidence="2 3">
    <name type="scientific">Massariosphaeria phaeospora</name>
    <dbReference type="NCBI Taxonomy" id="100035"/>
    <lineage>
        <taxon>Eukaryota</taxon>
        <taxon>Fungi</taxon>
        <taxon>Dikarya</taxon>
        <taxon>Ascomycota</taxon>
        <taxon>Pezizomycotina</taxon>
        <taxon>Dothideomycetes</taxon>
        <taxon>Pleosporomycetidae</taxon>
        <taxon>Pleosporales</taxon>
        <taxon>Pleosporales incertae sedis</taxon>
        <taxon>Massariosphaeria</taxon>
    </lineage>
</organism>
<keyword evidence="3" id="KW-1185">Reference proteome</keyword>
<comment type="caution">
    <text evidence="2">The sequence shown here is derived from an EMBL/GenBank/DDBJ whole genome shotgun (WGS) entry which is preliminary data.</text>
</comment>
<dbReference type="InterPro" id="IPR036736">
    <property type="entry name" value="ACP-like_sf"/>
</dbReference>
<accession>A0A7C8ML39</accession>
<evidence type="ECO:0000259" key="1">
    <source>
        <dbReference type="PROSITE" id="PS50075"/>
    </source>
</evidence>
<dbReference type="Gene3D" id="3.40.50.1820">
    <property type="entry name" value="alpha/beta hydrolase"/>
    <property type="match status" value="1"/>
</dbReference>
<dbReference type="InterPro" id="IPR009081">
    <property type="entry name" value="PP-bd_ACP"/>
</dbReference>
<gene>
    <name evidence="2" type="ORF">BDV95DRAFT_589185</name>
</gene>
<dbReference type="InterPro" id="IPR001031">
    <property type="entry name" value="Thioesterase"/>
</dbReference>
<name>A0A7C8ML39_9PLEO</name>
<evidence type="ECO:0000313" key="2">
    <source>
        <dbReference type="EMBL" id="KAF2878223.1"/>
    </source>
</evidence>
<dbReference type="Proteomes" id="UP000481861">
    <property type="component" value="Unassembled WGS sequence"/>
</dbReference>
<proteinExistence type="predicted"/>
<dbReference type="Pfam" id="PF00975">
    <property type="entry name" value="Thioesterase"/>
    <property type="match status" value="1"/>
</dbReference>
<evidence type="ECO:0000313" key="3">
    <source>
        <dbReference type="Proteomes" id="UP000481861"/>
    </source>
</evidence>
<dbReference type="PROSITE" id="PS50075">
    <property type="entry name" value="CARRIER"/>
    <property type="match status" value="1"/>
</dbReference>
<protein>
    <submittedName>
        <fullName evidence="2">Polyketide synthase</fullName>
    </submittedName>
</protein>
<reference evidence="2 3" key="1">
    <citation type="submission" date="2020-01" db="EMBL/GenBank/DDBJ databases">
        <authorList>
            <consortium name="DOE Joint Genome Institute"/>
            <person name="Haridas S."/>
            <person name="Albert R."/>
            <person name="Binder M."/>
            <person name="Bloem J."/>
            <person name="Labutti K."/>
            <person name="Salamov A."/>
            <person name="Andreopoulos B."/>
            <person name="Baker S.E."/>
            <person name="Barry K."/>
            <person name="Bills G."/>
            <person name="Bluhm B.H."/>
            <person name="Cannon C."/>
            <person name="Castanera R."/>
            <person name="Culley D.E."/>
            <person name="Daum C."/>
            <person name="Ezra D."/>
            <person name="Gonzalez J.B."/>
            <person name="Henrissat B."/>
            <person name="Kuo A."/>
            <person name="Liang C."/>
            <person name="Lipzen A."/>
            <person name="Lutzoni F."/>
            <person name="Magnuson J."/>
            <person name="Mondo S."/>
            <person name="Nolan M."/>
            <person name="Ohm R."/>
            <person name="Pangilinan J."/>
            <person name="Park H.-J.H."/>
            <person name="Ramirez L."/>
            <person name="Alfaro M."/>
            <person name="Sun H."/>
            <person name="Tritt A."/>
            <person name="Yoshinaga Y."/>
            <person name="Zwiers L.-H.L."/>
            <person name="Turgeon B.G."/>
            <person name="Goodwin S.B."/>
            <person name="Spatafora J.W."/>
            <person name="Crous P.W."/>
            <person name="Grigoriev I.V."/>
        </authorList>
    </citation>
    <scope>NUCLEOTIDE SEQUENCE [LARGE SCALE GENOMIC DNA]</scope>
    <source>
        <strain evidence="2 3">CBS 611.86</strain>
    </source>
</reference>
<dbReference type="SUPFAM" id="SSF47336">
    <property type="entry name" value="ACP-like"/>
    <property type="match status" value="1"/>
</dbReference>
<dbReference type="AlphaFoldDB" id="A0A7C8ML39"/>
<dbReference type="InterPro" id="IPR029058">
    <property type="entry name" value="AB_hydrolase_fold"/>
</dbReference>
<feature type="domain" description="Carrier" evidence="1">
    <location>
        <begin position="1"/>
        <end position="76"/>
    </location>
</feature>